<dbReference type="AlphaFoldDB" id="A0AAV7Y1D3"/>
<reference evidence="2" key="1">
    <citation type="submission" date="2022-08" db="EMBL/GenBank/DDBJ databases">
        <title>Novel sulphate-reducing endosymbionts in the free-living metamonad Anaeramoeba.</title>
        <authorList>
            <person name="Jerlstrom-Hultqvist J."/>
            <person name="Cepicka I."/>
            <person name="Gallot-Lavallee L."/>
            <person name="Salas-Leiva D."/>
            <person name="Curtis B.A."/>
            <person name="Zahonova K."/>
            <person name="Pipaliya S."/>
            <person name="Dacks J."/>
            <person name="Roger A.J."/>
        </authorList>
    </citation>
    <scope>NUCLEOTIDE SEQUENCE</scope>
    <source>
        <strain evidence="2">Busselton2</strain>
    </source>
</reference>
<gene>
    <name evidence="2" type="ORF">M0812_30207</name>
</gene>
<evidence type="ECO:0000256" key="1">
    <source>
        <dbReference type="SAM" id="Phobius"/>
    </source>
</evidence>
<protein>
    <submittedName>
        <fullName evidence="2">Folate receptor family protein</fullName>
    </submittedName>
</protein>
<keyword evidence="1" id="KW-0472">Membrane</keyword>
<name>A0AAV7Y1D3_9EUKA</name>
<proteinExistence type="predicted"/>
<keyword evidence="2" id="KW-0675">Receptor</keyword>
<sequence length="275" mass="31420">MKNQQKETTPLTTDKSVETGFIPTRYKTNNSNEVKQIIPKKEPKKKNFDFNITISKPNKRITRILILIFSLLLLFSGALFGMILIVKRDHRSSAVNHHGIGKLGIKCPNNTAFHTVSIDNSFGCCSFFEYTCARSPTCSEKKNYNSILNGRSNKCDNQLGLLSCAPLSPYVNYFAPNIQIGDHWQNINICDSFCENIYESCLLAKFDCSFFNSFPHHHCGKRVDVIYPDAYTFCQKALYVNVSSELENCFSSAKSFQISRNLIVFILLIWFRLLF</sequence>
<keyword evidence="1" id="KW-1133">Transmembrane helix</keyword>
<accession>A0AAV7Y1D3</accession>
<keyword evidence="1" id="KW-0812">Transmembrane</keyword>
<dbReference type="Proteomes" id="UP001146793">
    <property type="component" value="Unassembled WGS sequence"/>
</dbReference>
<evidence type="ECO:0000313" key="3">
    <source>
        <dbReference type="Proteomes" id="UP001146793"/>
    </source>
</evidence>
<feature type="transmembrane region" description="Helical" evidence="1">
    <location>
        <begin position="64"/>
        <end position="86"/>
    </location>
</feature>
<comment type="caution">
    <text evidence="2">The sequence shown here is derived from an EMBL/GenBank/DDBJ whole genome shotgun (WGS) entry which is preliminary data.</text>
</comment>
<organism evidence="2 3">
    <name type="scientific">Anaeramoeba flamelloides</name>
    <dbReference type="NCBI Taxonomy" id="1746091"/>
    <lineage>
        <taxon>Eukaryota</taxon>
        <taxon>Metamonada</taxon>
        <taxon>Anaeramoebidae</taxon>
        <taxon>Anaeramoeba</taxon>
    </lineage>
</organism>
<dbReference type="EMBL" id="JANTQA010000076">
    <property type="protein sequence ID" value="KAJ3423673.1"/>
    <property type="molecule type" value="Genomic_DNA"/>
</dbReference>
<evidence type="ECO:0000313" key="2">
    <source>
        <dbReference type="EMBL" id="KAJ3423673.1"/>
    </source>
</evidence>